<reference evidence="3" key="1">
    <citation type="journal article" date="2019" name="Int. J. Syst. Evol. Microbiol.">
        <title>The Global Catalogue of Microorganisms (GCM) 10K type strain sequencing project: providing services to taxonomists for standard genome sequencing and annotation.</title>
        <authorList>
            <consortium name="The Broad Institute Genomics Platform"/>
            <consortium name="The Broad Institute Genome Sequencing Center for Infectious Disease"/>
            <person name="Wu L."/>
            <person name="Ma J."/>
        </authorList>
    </citation>
    <scope>NUCLEOTIDE SEQUENCE [LARGE SCALE GENOMIC DNA]</scope>
    <source>
        <strain evidence="3">JCM 4816</strain>
    </source>
</reference>
<feature type="signal peptide" evidence="1">
    <location>
        <begin position="1"/>
        <end position="25"/>
    </location>
</feature>
<evidence type="ECO:0008006" key="4">
    <source>
        <dbReference type="Google" id="ProtNLM"/>
    </source>
</evidence>
<organism evidence="2 3">
    <name type="scientific">Streptomyces prasinosporus</name>
    <dbReference type="NCBI Taxonomy" id="68256"/>
    <lineage>
        <taxon>Bacteria</taxon>
        <taxon>Bacillati</taxon>
        <taxon>Actinomycetota</taxon>
        <taxon>Actinomycetes</taxon>
        <taxon>Kitasatosporales</taxon>
        <taxon>Streptomycetaceae</taxon>
        <taxon>Streptomyces</taxon>
        <taxon>Streptomyces albogriseolus group</taxon>
    </lineage>
</organism>
<accession>A0ABP6TTD5</accession>
<name>A0ABP6TTD5_9ACTN</name>
<comment type="caution">
    <text evidence="2">The sequence shown here is derived from an EMBL/GenBank/DDBJ whole genome shotgun (WGS) entry which is preliminary data.</text>
</comment>
<dbReference type="RefSeq" id="WP_193458843.1">
    <property type="nucleotide sequence ID" value="NZ_BAAAXF010000037.1"/>
</dbReference>
<keyword evidence="3" id="KW-1185">Reference proteome</keyword>
<sequence length="92" mass="9096">MNPLKTAAVVAGTVIVAGAAAPAYAHGGDDVSRVGLNTVTDTVAETGDEAPLQRQADRLGLTKKSTVGKTVQKSAQGLSGSGALLGGLPVNR</sequence>
<evidence type="ECO:0000313" key="2">
    <source>
        <dbReference type="EMBL" id="GAA3498576.1"/>
    </source>
</evidence>
<proteinExistence type="predicted"/>
<evidence type="ECO:0000313" key="3">
    <source>
        <dbReference type="Proteomes" id="UP001501455"/>
    </source>
</evidence>
<feature type="chain" id="PRO_5045827647" description="DUF4148 domain-containing protein" evidence="1">
    <location>
        <begin position="26"/>
        <end position="92"/>
    </location>
</feature>
<dbReference type="Proteomes" id="UP001501455">
    <property type="component" value="Unassembled WGS sequence"/>
</dbReference>
<dbReference type="EMBL" id="BAAAXF010000037">
    <property type="protein sequence ID" value="GAA3498576.1"/>
    <property type="molecule type" value="Genomic_DNA"/>
</dbReference>
<keyword evidence="1" id="KW-0732">Signal</keyword>
<protein>
    <recommendedName>
        <fullName evidence="4">DUF4148 domain-containing protein</fullName>
    </recommendedName>
</protein>
<gene>
    <name evidence="2" type="ORF">GCM10019016_056790</name>
</gene>
<evidence type="ECO:0000256" key="1">
    <source>
        <dbReference type="SAM" id="SignalP"/>
    </source>
</evidence>